<keyword evidence="1" id="KW-0547">Nucleotide-binding</keyword>
<dbReference type="InterPro" id="IPR013651">
    <property type="entry name" value="ATP-grasp_RimK-type"/>
</dbReference>
<protein>
    <recommendedName>
        <fullName evidence="2">ATP-grasp domain-containing protein</fullName>
    </recommendedName>
</protein>
<keyword evidence="4" id="KW-1185">Reference proteome</keyword>
<accession>A0ABT3X2L3</accession>
<dbReference type="PANTHER" id="PTHR21621:SF0">
    <property type="entry name" value="BETA-CITRYLGLUTAMATE SYNTHASE B-RELATED"/>
    <property type="match status" value="1"/>
</dbReference>
<evidence type="ECO:0000313" key="3">
    <source>
        <dbReference type="EMBL" id="MCX7571139.1"/>
    </source>
</evidence>
<dbReference type="Gene3D" id="3.30.470.20">
    <property type="entry name" value="ATP-grasp fold, B domain"/>
    <property type="match status" value="2"/>
</dbReference>
<name>A0ABT3X2L3_9BACL</name>
<dbReference type="PANTHER" id="PTHR21621">
    <property type="entry name" value="RIBOSOMAL PROTEIN S6 MODIFICATION PROTEIN"/>
    <property type="match status" value="1"/>
</dbReference>
<dbReference type="InterPro" id="IPR013815">
    <property type="entry name" value="ATP_grasp_subdomain_1"/>
</dbReference>
<feature type="domain" description="ATP-grasp" evidence="2">
    <location>
        <begin position="65"/>
        <end position="320"/>
    </location>
</feature>
<evidence type="ECO:0000313" key="4">
    <source>
        <dbReference type="Proteomes" id="UP001208017"/>
    </source>
</evidence>
<dbReference type="InterPro" id="IPR011761">
    <property type="entry name" value="ATP-grasp"/>
</dbReference>
<reference evidence="3 4" key="1">
    <citation type="submission" date="2022-11" db="EMBL/GenBank/DDBJ databases">
        <title>Study of microbial diversity in lake waters.</title>
        <authorList>
            <person name="Zhang J."/>
        </authorList>
    </citation>
    <scope>NUCLEOTIDE SEQUENCE [LARGE SCALE GENOMIC DNA]</scope>
    <source>
        <strain evidence="3 4">DT12</strain>
    </source>
</reference>
<keyword evidence="1" id="KW-0067">ATP-binding</keyword>
<gene>
    <name evidence="3" type="ORF">OS242_14400</name>
</gene>
<dbReference type="SUPFAM" id="SSF56059">
    <property type="entry name" value="Glutathione synthetase ATP-binding domain-like"/>
    <property type="match status" value="1"/>
</dbReference>
<comment type="caution">
    <text evidence="3">The sequence shown here is derived from an EMBL/GenBank/DDBJ whole genome shotgun (WGS) entry which is preliminary data.</text>
</comment>
<dbReference type="Proteomes" id="UP001208017">
    <property type="component" value="Unassembled WGS sequence"/>
</dbReference>
<sequence>MKNLHNKLIAKRAAELGYSCRPLVEGEEDFLEISNGETTLIINKTRSHRLTVVAGMITKNKAVCSALLSRAGLPVPEEITVSSLTPEAAAFLREHDVVVVKPNDTNRGVGITMDIRSEAELAEAIENGLTYSKNLLLQRQVEGRDYRVLVIDGEVVGVLENCPPCVIGDGESTVETLIRRLNADPRRTADKDEFLPMLQVQIDDEVLRILAHQGCELDSVPMIDEVVYLRKNGNEYTGGMNVDRTDEICPENIEIALATVKALDLDVAGLDIRTADIAVPMCETRGAIIEVNVLPGMNGHMAPALGKPRDSIGKYLQYLFKETVTHEKKAYAQHA</sequence>
<dbReference type="PROSITE" id="PS50975">
    <property type="entry name" value="ATP_GRASP"/>
    <property type="match status" value="1"/>
</dbReference>
<dbReference type="Gene3D" id="3.30.1490.20">
    <property type="entry name" value="ATP-grasp fold, A domain"/>
    <property type="match status" value="1"/>
</dbReference>
<organism evidence="3 4">
    <name type="scientific">Tumebacillus lacus</name>
    <dbReference type="NCBI Taxonomy" id="2995335"/>
    <lineage>
        <taxon>Bacteria</taxon>
        <taxon>Bacillati</taxon>
        <taxon>Bacillota</taxon>
        <taxon>Bacilli</taxon>
        <taxon>Bacillales</taxon>
        <taxon>Alicyclobacillaceae</taxon>
        <taxon>Tumebacillus</taxon>
    </lineage>
</organism>
<dbReference type="Pfam" id="PF08443">
    <property type="entry name" value="RimK"/>
    <property type="match status" value="1"/>
</dbReference>
<evidence type="ECO:0000256" key="1">
    <source>
        <dbReference type="PROSITE-ProRule" id="PRU00409"/>
    </source>
</evidence>
<evidence type="ECO:0000259" key="2">
    <source>
        <dbReference type="PROSITE" id="PS50975"/>
    </source>
</evidence>
<proteinExistence type="predicted"/>
<dbReference type="RefSeq" id="WP_267152391.1">
    <property type="nucleotide sequence ID" value="NZ_JAPMLT010000009.1"/>
</dbReference>
<dbReference type="EMBL" id="JAPMLT010000009">
    <property type="protein sequence ID" value="MCX7571139.1"/>
    <property type="molecule type" value="Genomic_DNA"/>
</dbReference>